<keyword evidence="11" id="KW-0407">Ion channel</keyword>
<feature type="transmembrane region" description="Helical" evidence="14">
    <location>
        <begin position="565"/>
        <end position="585"/>
    </location>
</feature>
<evidence type="ECO:0000256" key="12">
    <source>
        <dbReference type="PROSITE-ProRule" id="PRU00023"/>
    </source>
</evidence>
<protein>
    <recommendedName>
        <fullName evidence="15">Ion transport domain-containing protein</fullName>
    </recommendedName>
</protein>
<keyword evidence="5" id="KW-0677">Repeat</keyword>
<dbReference type="GO" id="GO:0005216">
    <property type="term" value="F:monoatomic ion channel activity"/>
    <property type="evidence" value="ECO:0007669"/>
    <property type="project" value="InterPro"/>
</dbReference>
<feature type="transmembrane region" description="Helical" evidence="14">
    <location>
        <begin position="666"/>
        <end position="688"/>
    </location>
</feature>
<sequence>MVSQPTHHNITYDSRQNKAEDIDNGKECERLDAENDYDMSYLELQQIWTRKTHTEDLVSDGMCFSRGLVTLPSVDKMNFRDTMPNLFRAIYTKNALLLEEELEKKLDTLSTSRYGGRAPIHAACYAKNLYALSRLISHDTKIETFDQLGHTALHVAVAKVWHEGVRSLLEYGASPNILSEPPATIRGVKVETPFHIAVRNADLVSVTLMMQKKPDLSIIDSNKCSVLHLASLARSAEIIRLFLKEKLNQDMVTSCDKKGNSVLHRALQNPCDSTEEAALKEVVDELVNAGADVNASNPLGESPLYLAAKRRLPQVVQLLLNQGADPTQVTKTGQSVLHAACQEGCAPCLTLFIQLNEIKNMVTLSDSTGREPFDYAVLSGSIDCCELVLKNGDHLTRVDKDGISRCSAILKHLPSATELLKRLFDANVLLANLSHHDAEYRITFDYTVIYKEADSIQSSLISELSHSRLEALLKHPLLESFLFFKWSKIKPFFYCSVLLYMLFLLLHTSFIIMTFGGNPWHWREHTNELRIFLILHITMFLLILIPDIIIMVANFKKYLSQWETFSKVVALCSSAFVIFSYVVHIQTTTVNSELSKFDMIKNSTVVNVVTADNMTDAESTFVTMPTIRRAATISVFFSWVEFMMLLGRFPSLGSYVLMFTRVAHSIIKFLVAFSSLIIGFGLSFMVLFPHTQYFDSFPRGLVKTLMMMIGEIDYANLQDGMELPVISNIFLVLFLFLVCVLVANLLIGLAVNDIPDLQRQGKIKRLSKQASYLVSFERLMKVTHSLCCFPQQLRIFLISHCKVPKTVAVRPNKETNRKNLYNLPSETLHEAMMLGTEDSKIDFPSIDEEEDDLVAQFRSFKIKYARDRRLLHRRLAQLPDTTTTETILTKRLDQMEQMLQNQLFQLSLQLQHRIPEPSQSQQPLHAAVSVNGSGSWKTPVSQHSKPSLQPLSQPNTKDTDFMNRQAPHTRSVSRSSVNLKEYQVQQDTVSQPTGIQNPNIQQSTQHDFKVQLLTTEQQNEQRASQQFMKFEQQIKSVVTQPLLKK</sequence>
<evidence type="ECO:0000256" key="5">
    <source>
        <dbReference type="ARBA" id="ARBA00022737"/>
    </source>
</evidence>
<proteinExistence type="predicted"/>
<feature type="compositionally biased region" description="Polar residues" evidence="13">
    <location>
        <begin position="930"/>
        <end position="956"/>
    </location>
</feature>
<feature type="repeat" description="ANK" evidence="12">
    <location>
        <begin position="299"/>
        <end position="331"/>
    </location>
</feature>
<evidence type="ECO:0000313" key="17">
    <source>
        <dbReference type="Proteomes" id="UP001286313"/>
    </source>
</evidence>
<feature type="compositionally biased region" description="Polar residues" evidence="13">
    <location>
        <begin position="1"/>
        <end position="14"/>
    </location>
</feature>
<evidence type="ECO:0000256" key="3">
    <source>
        <dbReference type="ARBA" id="ARBA00022606"/>
    </source>
</evidence>
<dbReference type="InterPro" id="IPR002110">
    <property type="entry name" value="Ankyrin_rpt"/>
</dbReference>
<evidence type="ECO:0000256" key="8">
    <source>
        <dbReference type="ARBA" id="ARBA00023065"/>
    </source>
</evidence>
<keyword evidence="17" id="KW-1185">Reference proteome</keyword>
<dbReference type="Pfam" id="PF12796">
    <property type="entry name" value="Ank_2"/>
    <property type="match status" value="3"/>
</dbReference>
<accession>A0AAE1G086</accession>
<keyword evidence="10" id="KW-0325">Glycoprotein</keyword>
<dbReference type="Gene3D" id="1.25.40.20">
    <property type="entry name" value="Ankyrin repeat-containing domain"/>
    <property type="match status" value="1"/>
</dbReference>
<dbReference type="GO" id="GO:0034703">
    <property type="term" value="C:cation channel complex"/>
    <property type="evidence" value="ECO:0007669"/>
    <property type="project" value="UniProtKB-ARBA"/>
</dbReference>
<dbReference type="Proteomes" id="UP001286313">
    <property type="component" value="Unassembled WGS sequence"/>
</dbReference>
<feature type="transmembrane region" description="Helical" evidence="14">
    <location>
        <begin position="729"/>
        <end position="751"/>
    </location>
</feature>
<dbReference type="SUPFAM" id="SSF48403">
    <property type="entry name" value="Ankyrin repeat"/>
    <property type="match status" value="1"/>
</dbReference>
<evidence type="ECO:0000256" key="4">
    <source>
        <dbReference type="ARBA" id="ARBA00022692"/>
    </source>
</evidence>
<evidence type="ECO:0000256" key="2">
    <source>
        <dbReference type="ARBA" id="ARBA00022448"/>
    </source>
</evidence>
<keyword evidence="9 14" id="KW-0472">Membrane</keyword>
<evidence type="ECO:0000256" key="6">
    <source>
        <dbReference type="ARBA" id="ARBA00022989"/>
    </source>
</evidence>
<comment type="caution">
    <text evidence="16">The sequence shown here is derived from an EMBL/GenBank/DDBJ whole genome shotgun (WGS) entry which is preliminary data.</text>
</comment>
<feature type="repeat" description="ANK" evidence="12">
    <location>
        <begin position="258"/>
        <end position="298"/>
    </location>
</feature>
<dbReference type="InterPro" id="IPR036770">
    <property type="entry name" value="Ankyrin_rpt-contain_sf"/>
</dbReference>
<dbReference type="SMART" id="SM00248">
    <property type="entry name" value="ANK"/>
    <property type="match status" value="8"/>
</dbReference>
<feature type="repeat" description="ANK" evidence="12">
    <location>
        <begin position="148"/>
        <end position="180"/>
    </location>
</feature>
<feature type="region of interest" description="Disordered" evidence="13">
    <location>
        <begin position="914"/>
        <end position="959"/>
    </location>
</feature>
<evidence type="ECO:0000256" key="13">
    <source>
        <dbReference type="SAM" id="MobiDB-lite"/>
    </source>
</evidence>
<keyword evidence="7 12" id="KW-0040">ANK repeat</keyword>
<dbReference type="AlphaFoldDB" id="A0AAE1G086"/>
<evidence type="ECO:0000256" key="14">
    <source>
        <dbReference type="SAM" id="Phobius"/>
    </source>
</evidence>
<dbReference type="InterPro" id="IPR005821">
    <property type="entry name" value="Ion_trans_dom"/>
</dbReference>
<dbReference type="Pfam" id="PF00520">
    <property type="entry name" value="Ion_trans"/>
    <property type="match status" value="1"/>
</dbReference>
<dbReference type="InterPro" id="IPR052076">
    <property type="entry name" value="TRP_cation_channel"/>
</dbReference>
<feature type="transmembrane region" description="Helical" evidence="14">
    <location>
        <begin position="627"/>
        <end position="646"/>
    </location>
</feature>
<name>A0AAE1G086_PETCI</name>
<evidence type="ECO:0000259" key="15">
    <source>
        <dbReference type="Pfam" id="PF00520"/>
    </source>
</evidence>
<dbReference type="PROSITE" id="PS50297">
    <property type="entry name" value="ANK_REP_REGION"/>
    <property type="match status" value="2"/>
</dbReference>
<evidence type="ECO:0000313" key="16">
    <source>
        <dbReference type="EMBL" id="KAK3882422.1"/>
    </source>
</evidence>
<evidence type="ECO:0000256" key="11">
    <source>
        <dbReference type="ARBA" id="ARBA00023303"/>
    </source>
</evidence>
<evidence type="ECO:0000256" key="7">
    <source>
        <dbReference type="ARBA" id="ARBA00023043"/>
    </source>
</evidence>
<feature type="domain" description="Ion transport" evidence="15">
    <location>
        <begin position="498"/>
        <end position="760"/>
    </location>
</feature>
<feature type="transmembrane region" description="Helical" evidence="14">
    <location>
        <begin position="529"/>
        <end position="553"/>
    </location>
</feature>
<keyword evidence="4 14" id="KW-0812">Transmembrane</keyword>
<keyword evidence="8" id="KW-0406">Ion transport</keyword>
<evidence type="ECO:0000256" key="9">
    <source>
        <dbReference type="ARBA" id="ARBA00023136"/>
    </source>
</evidence>
<gene>
    <name evidence="16" type="ORF">Pcinc_013196</name>
</gene>
<keyword evidence="6 14" id="KW-1133">Transmembrane helix</keyword>
<keyword evidence="3" id="KW-0716">Sensory transduction</keyword>
<dbReference type="EMBL" id="JAWQEG010001097">
    <property type="protein sequence ID" value="KAK3882422.1"/>
    <property type="molecule type" value="Genomic_DNA"/>
</dbReference>
<dbReference type="PANTHER" id="PTHR47143:SF1">
    <property type="entry name" value="ION_TRANS DOMAIN-CONTAINING PROTEIN"/>
    <property type="match status" value="1"/>
</dbReference>
<reference evidence="16" key="1">
    <citation type="submission" date="2023-10" db="EMBL/GenBank/DDBJ databases">
        <title>Genome assemblies of two species of porcelain crab, Petrolisthes cinctipes and Petrolisthes manimaculis (Anomura: Porcellanidae).</title>
        <authorList>
            <person name="Angst P."/>
        </authorList>
    </citation>
    <scope>NUCLEOTIDE SEQUENCE</scope>
    <source>
        <strain evidence="16">PB745_01</strain>
        <tissue evidence="16">Gill</tissue>
    </source>
</reference>
<organism evidence="16 17">
    <name type="scientific">Petrolisthes cinctipes</name>
    <name type="common">Flat porcelain crab</name>
    <dbReference type="NCBI Taxonomy" id="88211"/>
    <lineage>
        <taxon>Eukaryota</taxon>
        <taxon>Metazoa</taxon>
        <taxon>Ecdysozoa</taxon>
        <taxon>Arthropoda</taxon>
        <taxon>Crustacea</taxon>
        <taxon>Multicrustacea</taxon>
        <taxon>Malacostraca</taxon>
        <taxon>Eumalacostraca</taxon>
        <taxon>Eucarida</taxon>
        <taxon>Decapoda</taxon>
        <taxon>Pleocyemata</taxon>
        <taxon>Anomura</taxon>
        <taxon>Galatheoidea</taxon>
        <taxon>Porcellanidae</taxon>
        <taxon>Petrolisthes</taxon>
    </lineage>
</organism>
<dbReference type="PROSITE" id="PS50088">
    <property type="entry name" value="ANK_REPEAT"/>
    <property type="match status" value="3"/>
</dbReference>
<evidence type="ECO:0000256" key="10">
    <source>
        <dbReference type="ARBA" id="ARBA00023180"/>
    </source>
</evidence>
<keyword evidence="2" id="KW-0813">Transport</keyword>
<dbReference type="PANTHER" id="PTHR47143">
    <property type="entry name" value="TRANSIENT RECEPTOR POTENTIAL CATION CHANNEL PROTEIN PAINLESS"/>
    <property type="match status" value="1"/>
</dbReference>
<feature type="region of interest" description="Disordered" evidence="13">
    <location>
        <begin position="1"/>
        <end position="22"/>
    </location>
</feature>
<comment type="subcellular location">
    <subcellularLocation>
        <location evidence="1">Membrane</location>
        <topology evidence="1">Multi-pass membrane protein</topology>
    </subcellularLocation>
</comment>
<evidence type="ECO:0000256" key="1">
    <source>
        <dbReference type="ARBA" id="ARBA00004141"/>
    </source>
</evidence>
<feature type="transmembrane region" description="Helical" evidence="14">
    <location>
        <begin position="492"/>
        <end position="517"/>
    </location>
</feature>